<feature type="compositionally biased region" description="Basic and acidic residues" evidence="1">
    <location>
        <begin position="61"/>
        <end position="72"/>
    </location>
</feature>
<sequence>MEWIIVGVIVLIVFLLFLGLYFRASGAVTIAAEEQEEIEKESPEELEKEVEREEENAESSKAADDEFHSARG</sequence>
<name>A0A1F4Y3R8_9BACT</name>
<dbReference type="STRING" id="1797247.A2419_02955"/>
<evidence type="ECO:0000313" key="3">
    <source>
        <dbReference type="Proteomes" id="UP000176568"/>
    </source>
</evidence>
<evidence type="ECO:0000313" key="2">
    <source>
        <dbReference type="EMBL" id="OGC88599.1"/>
    </source>
</evidence>
<dbReference type="Proteomes" id="UP000176568">
    <property type="component" value="Unassembled WGS sequence"/>
</dbReference>
<accession>A0A1F4Y3R8</accession>
<dbReference type="AlphaFoldDB" id="A0A1F4Y3R8"/>
<gene>
    <name evidence="2" type="ORF">A2419_02955</name>
</gene>
<dbReference type="EMBL" id="MEXB01000007">
    <property type="protein sequence ID" value="OGC88599.1"/>
    <property type="molecule type" value="Genomic_DNA"/>
</dbReference>
<reference evidence="2 3" key="1">
    <citation type="journal article" date="2016" name="Nat. Commun.">
        <title>Thousands of microbial genomes shed light on interconnected biogeochemical processes in an aquifer system.</title>
        <authorList>
            <person name="Anantharaman K."/>
            <person name="Brown C.T."/>
            <person name="Hug L.A."/>
            <person name="Sharon I."/>
            <person name="Castelle C.J."/>
            <person name="Probst A.J."/>
            <person name="Thomas B.C."/>
            <person name="Singh A."/>
            <person name="Wilkins M.J."/>
            <person name="Karaoz U."/>
            <person name="Brodie E.L."/>
            <person name="Williams K.H."/>
            <person name="Hubbard S.S."/>
            <person name="Banfield J.F."/>
        </authorList>
    </citation>
    <scope>NUCLEOTIDE SEQUENCE [LARGE SCALE GENOMIC DNA]</scope>
</reference>
<organism evidence="2 3">
    <name type="scientific">Candidatus Adlerbacteria bacterium RIFOXYC1_FULL_48_26</name>
    <dbReference type="NCBI Taxonomy" id="1797247"/>
    <lineage>
        <taxon>Bacteria</taxon>
        <taxon>Candidatus Adleribacteriota</taxon>
    </lineage>
</organism>
<evidence type="ECO:0000256" key="1">
    <source>
        <dbReference type="SAM" id="MobiDB-lite"/>
    </source>
</evidence>
<feature type="compositionally biased region" description="Basic and acidic residues" evidence="1">
    <location>
        <begin position="40"/>
        <end position="51"/>
    </location>
</feature>
<feature type="region of interest" description="Disordered" evidence="1">
    <location>
        <begin position="34"/>
        <end position="72"/>
    </location>
</feature>
<proteinExistence type="predicted"/>
<comment type="caution">
    <text evidence="2">The sequence shown here is derived from an EMBL/GenBank/DDBJ whole genome shotgun (WGS) entry which is preliminary data.</text>
</comment>
<protein>
    <submittedName>
        <fullName evidence="2">Uncharacterized protein</fullName>
    </submittedName>
</protein>